<evidence type="ECO:0000313" key="5">
    <source>
        <dbReference type="Proteomes" id="UP000002282"/>
    </source>
</evidence>
<keyword evidence="3" id="KW-0472">Membrane</keyword>
<reference evidence="4 5" key="1">
    <citation type="journal article" date="2007" name="Nature">
        <title>Evolution of genes and genomes on the Drosophila phylogeny.</title>
        <authorList>
            <consortium name="Drosophila 12 Genomes Consortium"/>
            <person name="Clark A.G."/>
            <person name="Eisen M.B."/>
            <person name="Smith D.R."/>
            <person name="Bergman C.M."/>
            <person name="Oliver B."/>
            <person name="Markow T.A."/>
            <person name="Kaufman T.C."/>
            <person name="Kellis M."/>
            <person name="Gelbart W."/>
            <person name="Iyer V.N."/>
            <person name="Pollard D.A."/>
            <person name="Sackton T.B."/>
            <person name="Larracuente A.M."/>
            <person name="Singh N.D."/>
            <person name="Abad J.P."/>
            <person name="Abt D.N."/>
            <person name="Adryan B."/>
            <person name="Aguade M."/>
            <person name="Akashi H."/>
            <person name="Anderson W.W."/>
            <person name="Aquadro C.F."/>
            <person name="Ardell D.H."/>
            <person name="Arguello R."/>
            <person name="Artieri C.G."/>
            <person name="Barbash D.A."/>
            <person name="Barker D."/>
            <person name="Barsanti P."/>
            <person name="Batterham P."/>
            <person name="Batzoglou S."/>
            <person name="Begun D."/>
            <person name="Bhutkar A."/>
            <person name="Blanco E."/>
            <person name="Bosak S.A."/>
            <person name="Bradley R.K."/>
            <person name="Brand A.D."/>
            <person name="Brent M.R."/>
            <person name="Brooks A.N."/>
            <person name="Brown R.H."/>
            <person name="Butlin R.K."/>
            <person name="Caggese C."/>
            <person name="Calvi B.R."/>
            <person name="Bernardo de Carvalho A."/>
            <person name="Caspi A."/>
            <person name="Castrezana S."/>
            <person name="Celniker S.E."/>
            <person name="Chang J.L."/>
            <person name="Chapple C."/>
            <person name="Chatterji S."/>
            <person name="Chinwalla A."/>
            <person name="Civetta A."/>
            <person name="Clifton S.W."/>
            <person name="Comeron J.M."/>
            <person name="Costello J.C."/>
            <person name="Coyne J.A."/>
            <person name="Daub J."/>
            <person name="David R.G."/>
            <person name="Delcher A.L."/>
            <person name="Delehaunty K."/>
            <person name="Do C.B."/>
            <person name="Ebling H."/>
            <person name="Edwards K."/>
            <person name="Eickbush T."/>
            <person name="Evans J.D."/>
            <person name="Filipski A."/>
            <person name="Findeiss S."/>
            <person name="Freyhult E."/>
            <person name="Fulton L."/>
            <person name="Fulton R."/>
            <person name="Garcia A.C."/>
            <person name="Gardiner A."/>
            <person name="Garfield D.A."/>
            <person name="Garvin B.E."/>
            <person name="Gibson G."/>
            <person name="Gilbert D."/>
            <person name="Gnerre S."/>
            <person name="Godfrey J."/>
            <person name="Good R."/>
            <person name="Gotea V."/>
            <person name="Gravely B."/>
            <person name="Greenberg A.J."/>
            <person name="Griffiths-Jones S."/>
            <person name="Gross S."/>
            <person name="Guigo R."/>
            <person name="Gustafson E.A."/>
            <person name="Haerty W."/>
            <person name="Hahn M.W."/>
            <person name="Halligan D.L."/>
            <person name="Halpern A.L."/>
            <person name="Halter G.M."/>
            <person name="Han M.V."/>
            <person name="Heger A."/>
            <person name="Hillier L."/>
            <person name="Hinrichs A.S."/>
            <person name="Holmes I."/>
            <person name="Hoskins R.A."/>
            <person name="Hubisz M.J."/>
            <person name="Hultmark D."/>
            <person name="Huntley M.A."/>
            <person name="Jaffe D.B."/>
            <person name="Jagadeeshan S."/>
            <person name="Jeck W.R."/>
            <person name="Johnson J."/>
            <person name="Jones C.D."/>
            <person name="Jordan W.C."/>
            <person name="Karpen G.H."/>
            <person name="Kataoka E."/>
            <person name="Keightley P.D."/>
            <person name="Kheradpour P."/>
            <person name="Kirkness E.F."/>
            <person name="Koerich L.B."/>
            <person name="Kristiansen K."/>
            <person name="Kudrna D."/>
            <person name="Kulathinal R.J."/>
            <person name="Kumar S."/>
            <person name="Kwok R."/>
            <person name="Lander E."/>
            <person name="Langley C.H."/>
            <person name="Lapoint R."/>
            <person name="Lazzaro B.P."/>
            <person name="Lee S.J."/>
            <person name="Levesque L."/>
            <person name="Li R."/>
            <person name="Lin C.F."/>
            <person name="Lin M.F."/>
            <person name="Lindblad-Toh K."/>
            <person name="Llopart A."/>
            <person name="Long M."/>
            <person name="Low L."/>
            <person name="Lozovsky E."/>
            <person name="Lu J."/>
            <person name="Luo M."/>
            <person name="Machado C.A."/>
            <person name="Makalowski W."/>
            <person name="Marzo M."/>
            <person name="Matsuda M."/>
            <person name="Matzkin L."/>
            <person name="McAllister B."/>
            <person name="McBride C.S."/>
            <person name="McKernan B."/>
            <person name="McKernan K."/>
            <person name="Mendez-Lago M."/>
            <person name="Minx P."/>
            <person name="Mollenhauer M.U."/>
            <person name="Montooth K."/>
            <person name="Mount S.M."/>
            <person name="Mu X."/>
            <person name="Myers E."/>
            <person name="Negre B."/>
            <person name="Newfeld S."/>
            <person name="Nielsen R."/>
            <person name="Noor M.A."/>
            <person name="O'Grady P."/>
            <person name="Pachter L."/>
            <person name="Papaceit M."/>
            <person name="Parisi M.J."/>
            <person name="Parisi M."/>
            <person name="Parts L."/>
            <person name="Pedersen J.S."/>
            <person name="Pesole G."/>
            <person name="Phillippy A.M."/>
            <person name="Ponting C.P."/>
            <person name="Pop M."/>
            <person name="Porcelli D."/>
            <person name="Powell J.R."/>
            <person name="Prohaska S."/>
            <person name="Pruitt K."/>
            <person name="Puig M."/>
            <person name="Quesneville H."/>
            <person name="Ram K.R."/>
            <person name="Rand D."/>
            <person name="Rasmussen M.D."/>
            <person name="Reed L.K."/>
            <person name="Reenan R."/>
            <person name="Reily A."/>
            <person name="Remington K.A."/>
            <person name="Rieger T.T."/>
            <person name="Ritchie M.G."/>
            <person name="Robin C."/>
            <person name="Rogers Y.H."/>
            <person name="Rohde C."/>
            <person name="Rozas J."/>
            <person name="Rubenfield M.J."/>
            <person name="Ruiz A."/>
            <person name="Russo S."/>
            <person name="Salzberg S.L."/>
            <person name="Sanchez-Gracia A."/>
            <person name="Saranga D.J."/>
            <person name="Sato H."/>
            <person name="Schaeffer S.W."/>
            <person name="Schatz M.C."/>
            <person name="Schlenke T."/>
            <person name="Schwartz R."/>
            <person name="Segarra C."/>
            <person name="Singh R.S."/>
            <person name="Sirot L."/>
            <person name="Sirota M."/>
            <person name="Sisneros N.B."/>
            <person name="Smith C.D."/>
            <person name="Smith T.F."/>
            <person name="Spieth J."/>
            <person name="Stage D.E."/>
            <person name="Stark A."/>
            <person name="Stephan W."/>
            <person name="Strausberg R.L."/>
            <person name="Strempel S."/>
            <person name="Sturgill D."/>
            <person name="Sutton G."/>
            <person name="Sutton G.G."/>
            <person name="Tao W."/>
            <person name="Teichmann S."/>
            <person name="Tobari Y.N."/>
            <person name="Tomimura Y."/>
            <person name="Tsolas J.M."/>
            <person name="Valente V.L."/>
            <person name="Venter E."/>
            <person name="Venter J.C."/>
            <person name="Vicario S."/>
            <person name="Vieira F.G."/>
            <person name="Vilella A.J."/>
            <person name="Villasante A."/>
            <person name="Walenz B."/>
            <person name="Wang J."/>
            <person name="Wasserman M."/>
            <person name="Watts T."/>
            <person name="Wilson D."/>
            <person name="Wilson R.K."/>
            <person name="Wing R.A."/>
            <person name="Wolfner M.F."/>
            <person name="Wong A."/>
            <person name="Wong G.K."/>
            <person name="Wu C.I."/>
            <person name="Wu G."/>
            <person name="Yamamoto D."/>
            <person name="Yang H.P."/>
            <person name="Yang S.P."/>
            <person name="Yorke J.A."/>
            <person name="Yoshida K."/>
            <person name="Zdobnov E."/>
            <person name="Zhang P."/>
            <person name="Zhang Y."/>
            <person name="Zimin A.V."/>
            <person name="Baldwin J."/>
            <person name="Abdouelleil A."/>
            <person name="Abdulkadir J."/>
            <person name="Abebe A."/>
            <person name="Abera B."/>
            <person name="Abreu J."/>
            <person name="Acer S.C."/>
            <person name="Aftuck L."/>
            <person name="Alexander A."/>
            <person name="An P."/>
            <person name="Anderson E."/>
            <person name="Anderson S."/>
            <person name="Arachi H."/>
            <person name="Azer M."/>
            <person name="Bachantsang P."/>
            <person name="Barry A."/>
            <person name="Bayul T."/>
            <person name="Berlin A."/>
            <person name="Bessette D."/>
            <person name="Bloom T."/>
            <person name="Blye J."/>
            <person name="Boguslavskiy L."/>
            <person name="Bonnet C."/>
            <person name="Boukhgalter B."/>
            <person name="Bourzgui I."/>
            <person name="Brown A."/>
            <person name="Cahill P."/>
            <person name="Channer S."/>
            <person name="Cheshatsang Y."/>
            <person name="Chuda L."/>
            <person name="Citroen M."/>
            <person name="Collymore A."/>
            <person name="Cooke P."/>
            <person name="Costello M."/>
            <person name="D'Aco K."/>
            <person name="Daza R."/>
            <person name="De Haan G."/>
            <person name="DeGray S."/>
            <person name="DeMaso C."/>
            <person name="Dhargay N."/>
            <person name="Dooley K."/>
            <person name="Dooley E."/>
            <person name="Doricent M."/>
            <person name="Dorje P."/>
            <person name="Dorjee K."/>
            <person name="Dupes A."/>
            <person name="Elong R."/>
            <person name="Falk J."/>
            <person name="Farina A."/>
            <person name="Faro S."/>
            <person name="Ferguson D."/>
            <person name="Fisher S."/>
            <person name="Foley C.D."/>
            <person name="Franke A."/>
            <person name="Friedrich D."/>
            <person name="Gadbois L."/>
            <person name="Gearin G."/>
            <person name="Gearin C.R."/>
            <person name="Giannoukos G."/>
            <person name="Goode T."/>
            <person name="Graham J."/>
            <person name="Grandbois E."/>
            <person name="Grewal S."/>
            <person name="Gyaltsen K."/>
            <person name="Hafez N."/>
            <person name="Hagos B."/>
            <person name="Hall J."/>
            <person name="Henson C."/>
            <person name="Hollinger A."/>
            <person name="Honan T."/>
            <person name="Huard M.D."/>
            <person name="Hughes L."/>
            <person name="Hurhula B."/>
            <person name="Husby M.E."/>
            <person name="Kamat A."/>
            <person name="Kanga B."/>
            <person name="Kashin S."/>
            <person name="Khazanovich D."/>
            <person name="Kisner P."/>
            <person name="Lance K."/>
            <person name="Lara M."/>
            <person name="Lee W."/>
            <person name="Lennon N."/>
            <person name="Letendre F."/>
            <person name="LeVine R."/>
            <person name="Lipovsky A."/>
            <person name="Liu X."/>
            <person name="Liu J."/>
            <person name="Liu S."/>
            <person name="Lokyitsang T."/>
            <person name="Lokyitsang Y."/>
            <person name="Lubonja R."/>
            <person name="Lui A."/>
            <person name="MacDonald P."/>
            <person name="Magnisalis V."/>
            <person name="Maru K."/>
            <person name="Matthews C."/>
            <person name="McCusker W."/>
            <person name="McDonough S."/>
            <person name="Mehta T."/>
            <person name="Meldrim J."/>
            <person name="Meneus L."/>
            <person name="Mihai O."/>
            <person name="Mihalev A."/>
            <person name="Mihova T."/>
            <person name="Mittelman R."/>
            <person name="Mlenga V."/>
            <person name="Montmayeur A."/>
            <person name="Mulrain L."/>
            <person name="Navidi A."/>
            <person name="Naylor J."/>
            <person name="Negash T."/>
            <person name="Nguyen T."/>
            <person name="Nguyen N."/>
            <person name="Nicol R."/>
            <person name="Norbu C."/>
            <person name="Norbu N."/>
            <person name="Novod N."/>
            <person name="O'Neill B."/>
            <person name="Osman S."/>
            <person name="Markiewicz E."/>
            <person name="Oyono O.L."/>
            <person name="Patti C."/>
            <person name="Phunkhang P."/>
            <person name="Pierre F."/>
            <person name="Priest M."/>
            <person name="Raghuraman S."/>
            <person name="Rege F."/>
            <person name="Reyes R."/>
            <person name="Rise C."/>
            <person name="Rogov P."/>
            <person name="Ross K."/>
            <person name="Ryan E."/>
            <person name="Settipalli S."/>
            <person name="Shea T."/>
            <person name="Sherpa N."/>
            <person name="Shi L."/>
            <person name="Shih D."/>
            <person name="Sparrow T."/>
            <person name="Spaulding J."/>
            <person name="Stalker J."/>
            <person name="Stange-Thomann N."/>
            <person name="Stavropoulos S."/>
            <person name="Stone C."/>
            <person name="Strader C."/>
            <person name="Tesfaye S."/>
            <person name="Thomson T."/>
            <person name="Thoulutsang Y."/>
            <person name="Thoulutsang D."/>
            <person name="Topham K."/>
            <person name="Topping I."/>
            <person name="Tsamla T."/>
            <person name="Vassiliev H."/>
            <person name="Vo A."/>
            <person name="Wangchuk T."/>
            <person name="Wangdi T."/>
            <person name="Weiand M."/>
            <person name="Wilkinson J."/>
            <person name="Wilson A."/>
            <person name="Yadav S."/>
            <person name="Young G."/>
            <person name="Yu Q."/>
            <person name="Zembek L."/>
            <person name="Zhong D."/>
            <person name="Zimmer A."/>
            <person name="Zwirko Z."/>
            <person name="Jaffe D.B."/>
            <person name="Alvarez P."/>
            <person name="Brockman W."/>
            <person name="Butler J."/>
            <person name="Chin C."/>
            <person name="Gnerre S."/>
            <person name="Grabherr M."/>
            <person name="Kleber M."/>
            <person name="Mauceli E."/>
            <person name="MacCallum I."/>
        </authorList>
    </citation>
    <scope>NUCLEOTIDE SEQUENCE [LARGE SCALE GENOMIC DNA]</scope>
    <source>
        <strain evidence="5">Tai18E2 / Tucson 14021-0261.01</strain>
    </source>
</reference>
<dbReference type="OrthoDB" id="7857716at2759"/>
<dbReference type="EMBL" id="CM000162">
    <property type="protein sequence ID" value="EDX02570.2"/>
    <property type="molecule type" value="Genomic_DNA"/>
</dbReference>
<protein>
    <submittedName>
        <fullName evidence="4">Uncharacterized protein</fullName>
    </submittedName>
</protein>
<gene>
    <name evidence="4" type="primary">Dyak\GE15618</name>
    <name evidence="4" type="synonym">dyak_GLEANR_17116</name>
    <name evidence="4" type="synonym">GE15618</name>
    <name evidence="4" type="ORF">Dyak_GE15618</name>
</gene>
<dbReference type="HOGENOM" id="CLU_341389_0_0_1"/>
<evidence type="ECO:0000256" key="3">
    <source>
        <dbReference type="SAM" id="Phobius"/>
    </source>
</evidence>
<feature type="region of interest" description="Disordered" evidence="2">
    <location>
        <begin position="269"/>
        <end position="288"/>
    </location>
</feature>
<reference evidence="4 5" key="2">
    <citation type="journal article" date="2007" name="PLoS Biol.">
        <title>Principles of genome evolution in the Drosophila melanogaster species group.</title>
        <authorList>
            <person name="Ranz J.M."/>
            <person name="Maurin D."/>
            <person name="Chan Y.S."/>
            <person name="von Grotthuss M."/>
            <person name="Hillier L.W."/>
            <person name="Roote J."/>
            <person name="Ashburner M."/>
            <person name="Bergman C.M."/>
        </authorList>
    </citation>
    <scope>NUCLEOTIDE SEQUENCE [LARGE SCALE GENOMIC DNA]</scope>
    <source>
        <strain evidence="5">Tai18E2 / Tucson 14021-0261.01</strain>
    </source>
</reference>
<proteinExistence type="predicted"/>
<dbReference type="GO" id="GO:0070390">
    <property type="term" value="C:transcription export complex 2"/>
    <property type="evidence" value="ECO:0007669"/>
    <property type="project" value="EnsemblMetazoa"/>
</dbReference>
<dbReference type="GO" id="GO:0016973">
    <property type="term" value="P:poly(A)+ mRNA export from nucleus"/>
    <property type="evidence" value="ECO:0007669"/>
    <property type="project" value="EnsemblMetazoa"/>
</dbReference>
<feature type="region of interest" description="Disordered" evidence="2">
    <location>
        <begin position="467"/>
        <end position="493"/>
    </location>
</feature>
<keyword evidence="5" id="KW-1185">Reference proteome</keyword>
<dbReference type="GO" id="GO:0005643">
    <property type="term" value="C:nuclear pore"/>
    <property type="evidence" value="ECO:0007669"/>
    <property type="project" value="EnsemblMetazoa"/>
</dbReference>
<feature type="coiled-coil region" evidence="1">
    <location>
        <begin position="231"/>
        <end position="258"/>
    </location>
</feature>
<evidence type="ECO:0000256" key="1">
    <source>
        <dbReference type="SAM" id="Coils"/>
    </source>
</evidence>
<feature type="compositionally biased region" description="Basic and acidic residues" evidence="2">
    <location>
        <begin position="269"/>
        <end position="280"/>
    </location>
</feature>
<accession>B4Q262</accession>
<name>B4Q262_DROYA</name>
<feature type="region of interest" description="Disordered" evidence="2">
    <location>
        <begin position="324"/>
        <end position="354"/>
    </location>
</feature>
<dbReference type="eggNOG" id="KOG1860">
    <property type="taxonomic scope" value="Eukaryota"/>
</dbReference>
<keyword evidence="1" id="KW-0175">Coiled coil</keyword>
<dbReference type="Proteomes" id="UP000002282">
    <property type="component" value="Chromosome X"/>
</dbReference>
<dbReference type="AlphaFoldDB" id="B4Q262"/>
<sequence>MTGRVTLQSTKQLRGDSIHLSKIFVFPFFFLFCFKVFFYIQNHTKGFAWNMKSIVAQTECQLRPLKVSGLVSALKTARGDYPGKSSAVCQLVAQMVAGQVKSPWTPHLTSLIERPDTNTRHLWRPYVSYSSRYARKLSGQMERRGSSISFLSGSQARKGQNSGSMCCVLPVKTRHAPKTLQGREWPIWRQSSMRPLLLPSSNLWTGVLSKRFYVPRLRPVEEVEEVERQAVPQLMITKEQSEEEEQQLQRRKDGSRLRSECSEIYLADREQDYSERERENRRHRQPYVPSELMTPELATKWQTTNATGSDRERQLLDLGQQLKTRPSVRMTTHTWSSGNQRRQRSRRSSAQRNPIVSELEGWRRLSNHQPVPVFQGEPAEQEHLRHASRKTSARSMMQEQESCQMVWGERKRSPWQRTEVICTSKSGRMPSIRAAKSAVMMAQEARNKHHRLITQELVYRPRPSTVDAAEAEGAEDQDARHRPTGGGQKMSKGAPERALLKQHLADLLPVSQPEDSFRIGYQPNAPTRQLLEQGKCYVSLRREQFIHLQPVRPNSLIHAVDLEMRESPRQPVTTLHRRDGAKRPRPVEVVVKPSLLTVIRQNAATWDHNGRKVAAKRCDLVGVRPKEQAYERHLVRKTSSVEAIVKAQGKHTSEPKIQTLASDYHRAASQKLPHVTSKLDISKAADPFKDLDEPRIKEKEVAASWKQAYVAGNNRYEASTSYRRRAYPGKKCTTKDMTDGYFLAKRSSSTTVIATQAASSKKVKPPKPPVVSPKVQVPSVLHKQRYHDIC</sequence>
<feature type="region of interest" description="Disordered" evidence="2">
    <location>
        <begin position="378"/>
        <end position="397"/>
    </location>
</feature>
<feature type="transmembrane region" description="Helical" evidence="3">
    <location>
        <begin position="20"/>
        <end position="40"/>
    </location>
</feature>
<keyword evidence="3" id="KW-1133">Transmembrane helix</keyword>
<evidence type="ECO:0000256" key="2">
    <source>
        <dbReference type="SAM" id="MobiDB-lite"/>
    </source>
</evidence>
<dbReference type="GO" id="GO:0045944">
    <property type="term" value="P:positive regulation of transcription by RNA polymerase II"/>
    <property type="evidence" value="ECO:0007669"/>
    <property type="project" value="EnsemblMetazoa"/>
</dbReference>
<evidence type="ECO:0000313" key="4">
    <source>
        <dbReference type="EMBL" id="EDX02570.2"/>
    </source>
</evidence>
<dbReference type="GO" id="GO:0043021">
    <property type="term" value="F:ribonucleoprotein complex binding"/>
    <property type="evidence" value="ECO:0007669"/>
    <property type="project" value="EnsemblMetazoa"/>
</dbReference>
<keyword evidence="3" id="KW-0812">Transmembrane</keyword>
<dbReference type="GO" id="GO:0034399">
    <property type="term" value="C:nuclear periphery"/>
    <property type="evidence" value="ECO:0007669"/>
    <property type="project" value="EnsemblMetazoa"/>
</dbReference>
<feature type="compositionally biased region" description="Polar residues" evidence="2">
    <location>
        <begin position="324"/>
        <end position="339"/>
    </location>
</feature>
<dbReference type="KEGG" id="dya:Dyak_GE15618"/>
<organism evidence="4 5">
    <name type="scientific">Drosophila yakuba</name>
    <name type="common">Fruit fly</name>
    <dbReference type="NCBI Taxonomy" id="7245"/>
    <lineage>
        <taxon>Eukaryota</taxon>
        <taxon>Metazoa</taxon>
        <taxon>Ecdysozoa</taxon>
        <taxon>Arthropoda</taxon>
        <taxon>Hexapoda</taxon>
        <taxon>Insecta</taxon>
        <taxon>Pterygota</taxon>
        <taxon>Neoptera</taxon>
        <taxon>Endopterygota</taxon>
        <taxon>Diptera</taxon>
        <taxon>Brachycera</taxon>
        <taxon>Muscomorpha</taxon>
        <taxon>Ephydroidea</taxon>
        <taxon>Drosophilidae</taxon>
        <taxon>Drosophila</taxon>
        <taxon>Sophophora</taxon>
    </lineage>
</organism>